<dbReference type="Pfam" id="PF16561">
    <property type="entry name" value="AMPK1_CBM"/>
    <property type="match status" value="1"/>
</dbReference>
<reference evidence="3 4" key="1">
    <citation type="journal article" date="2017" name="ISME J.">
        <title>Energy and carbon metabolisms in a deep terrestrial subsurface fluid microbial community.</title>
        <authorList>
            <person name="Momper L."/>
            <person name="Jungbluth S.P."/>
            <person name="Lee M.D."/>
            <person name="Amend J.P."/>
        </authorList>
    </citation>
    <scope>NUCLEOTIDE SEQUENCE [LARGE SCALE GENOMIC DNA]</scope>
    <source>
        <strain evidence="3">SURF_17</strain>
    </source>
</reference>
<evidence type="ECO:0000313" key="4">
    <source>
        <dbReference type="Proteomes" id="UP000285961"/>
    </source>
</evidence>
<dbReference type="InterPro" id="IPR032640">
    <property type="entry name" value="AMPK1_CBM"/>
</dbReference>
<gene>
    <name evidence="3" type="ORF">C4532_15255</name>
</gene>
<dbReference type="CDD" id="cd02042">
    <property type="entry name" value="ParAB_family"/>
    <property type="match status" value="1"/>
</dbReference>
<accession>A0A419ET43</accession>
<sequence>MKVVSVVNQKGGCGKTTVAVNLAACLAAAGERVLLIDMDPQGHAGLALGTHGDGLEATMYNVLTDKEEDQAPLSEILLEKDDKLWLAPSNILLSAVEQQLAGKKRREDRLREHLAQGVSSYDYCVIDCPPSVGLLTMNALRASQVALIPVDMSPFSLQAIRRLSDTIQVLCSRASHMIRMRVVANMVDARTNFSRRMLEALKKDYEGILCKTIIHRTVRLTEGALHGVPVRRLAPYSTAHEDFADLTMELATADADLFDIPAPFFSEILFSYPDPGAHEVQVAGDFNNWAPSGSHTLTRGEDGKWKLCLPLKPGRYQYKFIVDGQWLEDPSNPAQVIGEFGQRNSVLEVS</sequence>
<dbReference type="Gene3D" id="3.40.50.300">
    <property type="entry name" value="P-loop containing nucleotide triphosphate hydrolases"/>
    <property type="match status" value="1"/>
</dbReference>
<dbReference type="InterPro" id="IPR014756">
    <property type="entry name" value="Ig_E-set"/>
</dbReference>
<dbReference type="Pfam" id="PF13614">
    <property type="entry name" value="AAA_31"/>
    <property type="match status" value="1"/>
</dbReference>
<dbReference type="PANTHER" id="PTHR13696">
    <property type="entry name" value="P-LOOP CONTAINING NUCLEOSIDE TRIPHOSPHATE HYDROLASE"/>
    <property type="match status" value="1"/>
</dbReference>
<evidence type="ECO:0000259" key="2">
    <source>
        <dbReference type="Pfam" id="PF16561"/>
    </source>
</evidence>
<dbReference type="SUPFAM" id="SSF52540">
    <property type="entry name" value="P-loop containing nucleoside triphosphate hydrolases"/>
    <property type="match status" value="1"/>
</dbReference>
<dbReference type="SUPFAM" id="SSF81296">
    <property type="entry name" value="E set domains"/>
    <property type="match status" value="1"/>
</dbReference>
<dbReference type="CDD" id="cd02859">
    <property type="entry name" value="E_set_AMPKbeta_like_N"/>
    <property type="match status" value="1"/>
</dbReference>
<feature type="domain" description="AAA" evidence="1">
    <location>
        <begin position="1"/>
        <end position="174"/>
    </location>
</feature>
<evidence type="ECO:0000259" key="1">
    <source>
        <dbReference type="Pfam" id="PF13614"/>
    </source>
</evidence>
<dbReference type="InterPro" id="IPR025669">
    <property type="entry name" value="AAA_dom"/>
</dbReference>
<dbReference type="InterPro" id="IPR050678">
    <property type="entry name" value="DNA_Partitioning_ATPase"/>
</dbReference>
<feature type="domain" description="AMP-activated protein kinase glycogen-binding" evidence="2">
    <location>
        <begin position="270"/>
        <end position="350"/>
    </location>
</feature>
<dbReference type="InterPro" id="IPR027417">
    <property type="entry name" value="P-loop_NTPase"/>
</dbReference>
<dbReference type="EMBL" id="QZKI01000110">
    <property type="protein sequence ID" value="RJP66974.1"/>
    <property type="molecule type" value="Genomic_DNA"/>
</dbReference>
<dbReference type="PANTHER" id="PTHR13696:SF52">
    <property type="entry name" value="PARA FAMILY PROTEIN CT_582"/>
    <property type="match status" value="1"/>
</dbReference>
<dbReference type="AlphaFoldDB" id="A0A419ET43"/>
<name>A0A419ET43_9BACT</name>
<dbReference type="Gene3D" id="2.60.40.10">
    <property type="entry name" value="Immunoglobulins"/>
    <property type="match status" value="1"/>
</dbReference>
<dbReference type="InterPro" id="IPR013783">
    <property type="entry name" value="Ig-like_fold"/>
</dbReference>
<evidence type="ECO:0000313" key="3">
    <source>
        <dbReference type="EMBL" id="RJP66974.1"/>
    </source>
</evidence>
<dbReference type="Proteomes" id="UP000285961">
    <property type="component" value="Unassembled WGS sequence"/>
</dbReference>
<dbReference type="FunFam" id="3.40.50.300:FF:000285">
    <property type="entry name" value="Sporulation initiation inhibitor Soj"/>
    <property type="match status" value="1"/>
</dbReference>
<comment type="caution">
    <text evidence="3">The sequence shown here is derived from an EMBL/GenBank/DDBJ whole genome shotgun (WGS) entry which is preliminary data.</text>
</comment>
<proteinExistence type="predicted"/>
<protein>
    <submittedName>
        <fullName evidence="3">ParA family protein</fullName>
    </submittedName>
</protein>
<organism evidence="3 4">
    <name type="scientific">Candidatus Abyssobacteria bacterium SURF_17</name>
    <dbReference type="NCBI Taxonomy" id="2093361"/>
    <lineage>
        <taxon>Bacteria</taxon>
        <taxon>Pseudomonadati</taxon>
        <taxon>Candidatus Hydrogenedentota</taxon>
        <taxon>Candidatus Abyssobacteria</taxon>
    </lineage>
</organism>